<evidence type="ECO:0000313" key="1">
    <source>
        <dbReference type="EMBL" id="KLO19901.1"/>
    </source>
</evidence>
<organism evidence="1 2">
    <name type="scientific">Schizopora paradoxa</name>
    <dbReference type="NCBI Taxonomy" id="27342"/>
    <lineage>
        <taxon>Eukaryota</taxon>
        <taxon>Fungi</taxon>
        <taxon>Dikarya</taxon>
        <taxon>Basidiomycota</taxon>
        <taxon>Agaricomycotina</taxon>
        <taxon>Agaricomycetes</taxon>
        <taxon>Hymenochaetales</taxon>
        <taxon>Schizoporaceae</taxon>
        <taxon>Schizopora</taxon>
    </lineage>
</organism>
<dbReference type="AlphaFoldDB" id="A0A0H2SS34"/>
<evidence type="ECO:0000313" key="2">
    <source>
        <dbReference type="Proteomes" id="UP000053477"/>
    </source>
</evidence>
<gene>
    <name evidence="1" type="ORF">SCHPADRAFT_992498</name>
</gene>
<dbReference type="EMBL" id="KQ085884">
    <property type="protein sequence ID" value="KLO19901.1"/>
    <property type="molecule type" value="Genomic_DNA"/>
</dbReference>
<dbReference type="Proteomes" id="UP000053477">
    <property type="component" value="Unassembled WGS sequence"/>
</dbReference>
<dbReference type="InParanoid" id="A0A0H2SS34"/>
<keyword evidence="2" id="KW-1185">Reference proteome</keyword>
<proteinExistence type="predicted"/>
<name>A0A0H2SS34_9AGAM</name>
<accession>A0A0H2SS34</accession>
<protein>
    <submittedName>
        <fullName evidence="1">Uncharacterized protein</fullName>
    </submittedName>
</protein>
<sequence length="309" mass="33931">MRSDATPPSLSRSQARLAINSESRFMRCFSTNTVAPPSSYLPPWNRASSISPVDQELDSSKEATVTVKECFKATFPAGVTVAVDFKLAVDSVLDVAISRICLLWIPMIGGKEERFYGGPEFFLAGLSLEPLCEDLTLVPVPRLGFKLILPNAPEPRPQDAFRTLPHPKDRAHSGRLLQSGNCVAISAVATANTTTLGASCSCQREPADFKHPCDKTIAIHVLSTAGILPSDGTSSFLRDRIGPYLELAHISTTYSLIHDRVKLYFALAVVRSYETFYRHIRILSFVDDLFPPSFLFAMFASKQTMVISA</sequence>
<reference evidence="1 2" key="1">
    <citation type="submission" date="2015-04" db="EMBL/GenBank/DDBJ databases">
        <title>Complete genome sequence of Schizopora paradoxa KUC8140, a cosmopolitan wood degrader in East Asia.</title>
        <authorList>
            <consortium name="DOE Joint Genome Institute"/>
            <person name="Min B."/>
            <person name="Park H."/>
            <person name="Jang Y."/>
            <person name="Kim J.-J."/>
            <person name="Kim K.H."/>
            <person name="Pangilinan J."/>
            <person name="Lipzen A."/>
            <person name="Riley R."/>
            <person name="Grigoriev I.V."/>
            <person name="Spatafora J.W."/>
            <person name="Choi I.-G."/>
        </authorList>
    </citation>
    <scope>NUCLEOTIDE SEQUENCE [LARGE SCALE GENOMIC DNA]</scope>
    <source>
        <strain evidence="1 2">KUC8140</strain>
    </source>
</reference>